<dbReference type="SUPFAM" id="SSF48208">
    <property type="entry name" value="Six-hairpin glycosidases"/>
    <property type="match status" value="1"/>
</dbReference>
<dbReference type="Proteomes" id="UP000094578">
    <property type="component" value="Unassembled WGS sequence"/>
</dbReference>
<proteinExistence type="predicted"/>
<dbReference type="InterPro" id="IPR008313">
    <property type="entry name" value="GH125"/>
</dbReference>
<evidence type="ECO:0000313" key="2">
    <source>
        <dbReference type="Proteomes" id="UP000094578"/>
    </source>
</evidence>
<organism evidence="1 2">
    <name type="scientific">Paenibacillus nuruki</name>
    <dbReference type="NCBI Taxonomy" id="1886670"/>
    <lineage>
        <taxon>Bacteria</taxon>
        <taxon>Bacillati</taxon>
        <taxon>Bacillota</taxon>
        <taxon>Bacilli</taxon>
        <taxon>Bacillales</taxon>
        <taxon>Paenibacillaceae</taxon>
        <taxon>Paenibacillus</taxon>
    </lineage>
</organism>
<dbReference type="PIRSF" id="PIRSF028846">
    <property type="entry name" value="UCP028846"/>
    <property type="match status" value="1"/>
</dbReference>
<keyword evidence="2" id="KW-1185">Reference proteome</keyword>
<dbReference type="Gene3D" id="1.50.10.10">
    <property type="match status" value="1"/>
</dbReference>
<dbReference type="EMBL" id="MDER01000086">
    <property type="protein sequence ID" value="ODP26514.1"/>
    <property type="molecule type" value="Genomic_DNA"/>
</dbReference>
<dbReference type="GO" id="GO:0005975">
    <property type="term" value="P:carbohydrate metabolic process"/>
    <property type="evidence" value="ECO:0007669"/>
    <property type="project" value="InterPro"/>
</dbReference>
<name>A0A1E3KYG6_9BACL</name>
<comment type="caution">
    <text evidence="1">The sequence shown here is derived from an EMBL/GenBank/DDBJ whole genome shotgun (WGS) entry which is preliminary data.</text>
</comment>
<dbReference type="PATRIC" id="fig|1886670.3.peg.4385"/>
<evidence type="ECO:0000313" key="1">
    <source>
        <dbReference type="EMBL" id="ODP26514.1"/>
    </source>
</evidence>
<accession>A0A1E3KYG6</accession>
<dbReference type="STRING" id="1886670.PTI45_04354"/>
<protein>
    <submittedName>
        <fullName evidence="1">Meiotically up-regulated 157 protein</fullName>
    </submittedName>
</protein>
<dbReference type="InterPro" id="IPR008928">
    <property type="entry name" value="6-hairpin_glycosidase_sf"/>
</dbReference>
<dbReference type="Pfam" id="PF06824">
    <property type="entry name" value="Glyco_hydro_125"/>
    <property type="match status" value="1"/>
</dbReference>
<dbReference type="AlphaFoldDB" id="A0A1E3KYG6"/>
<sequence length="438" mass="50091">MNDIGDGVLPLSVQQLITEVEEHLQERPKLARMFKNGISNTLTTTLKPLEDGTVFVITGDIPAMWLRDSAAQVRPYLILANKDEALSDLVTNVVKRQIHYIHLDPYANAFNEEANNNGHQEDKTQMTAWIWERKYEIDSLCYPIQLAYLLWRTTGRTDHFEEHFQKACHIIMTLWHTEQRHSEQSPYTFERVDCPESDTLPHEGKGNPVGFTGMTWSGFRPSDDACQYGYLIPSNMFAVVVLGYMEQIASEVYQDQEWVVKASLLKTQIQAGIEQYGIVDHPEFGRMYAYETDGLGNHNLMDDANVPSLLSLPYLGYCALDDPLYQNTRKFILSQHNPYYYSGTAAQGIGSPHTPPHYIWHISLAMQALTSQDQQEILSLLHTLEQTDAGTDFLHEGFHMDRPEEYTREWFSWANSLFSEVILTYCGYTVPSGKIQSS</sequence>
<dbReference type="PANTHER" id="PTHR31047:SF0">
    <property type="entry name" value="MEIOTICALLY UP-REGULATED GENE 157 PROTEIN"/>
    <property type="match status" value="1"/>
</dbReference>
<gene>
    <name evidence="1" type="ORF">PTI45_04354</name>
</gene>
<dbReference type="InterPro" id="IPR012341">
    <property type="entry name" value="6hp_glycosidase-like_sf"/>
</dbReference>
<dbReference type="RefSeq" id="WP_069329654.1">
    <property type="nucleotide sequence ID" value="NZ_MDER01000086.1"/>
</dbReference>
<dbReference type="SMART" id="SM01149">
    <property type="entry name" value="DUF1237"/>
    <property type="match status" value="1"/>
</dbReference>
<dbReference type="PANTHER" id="PTHR31047">
    <property type="entry name" value="MEIOTICALLY UP-REGULATED GENE 157 PROTEIN"/>
    <property type="match status" value="1"/>
</dbReference>
<reference evidence="1 2" key="1">
    <citation type="submission" date="2016-08" db="EMBL/GenBank/DDBJ databases">
        <title>Genome sequencing of Paenibacillus sp. TI45-13ar, isolated from Korean traditional nuruk.</title>
        <authorList>
            <person name="Kim S.-J."/>
        </authorList>
    </citation>
    <scope>NUCLEOTIDE SEQUENCE [LARGE SCALE GENOMIC DNA]</scope>
    <source>
        <strain evidence="1 2">TI45-13ar</strain>
    </source>
</reference>